<keyword evidence="4" id="KW-0175">Coiled coil</keyword>
<keyword evidence="2" id="KW-1015">Disulfide bond</keyword>
<gene>
    <name evidence="8" type="ORF">COCON_G00128870</name>
</gene>
<keyword evidence="1" id="KW-0430">Lectin</keyword>
<evidence type="ECO:0000256" key="6">
    <source>
        <dbReference type="SAM" id="Phobius"/>
    </source>
</evidence>
<organism evidence="8 9">
    <name type="scientific">Conger conger</name>
    <name type="common">Conger eel</name>
    <name type="synonym">Muraena conger</name>
    <dbReference type="NCBI Taxonomy" id="82655"/>
    <lineage>
        <taxon>Eukaryota</taxon>
        <taxon>Metazoa</taxon>
        <taxon>Chordata</taxon>
        <taxon>Craniata</taxon>
        <taxon>Vertebrata</taxon>
        <taxon>Euteleostomi</taxon>
        <taxon>Actinopterygii</taxon>
        <taxon>Neopterygii</taxon>
        <taxon>Teleostei</taxon>
        <taxon>Anguilliformes</taxon>
        <taxon>Congridae</taxon>
        <taxon>Conger</taxon>
    </lineage>
</organism>
<dbReference type="Gene3D" id="3.10.100.10">
    <property type="entry name" value="Mannose-Binding Protein A, subunit A"/>
    <property type="match status" value="1"/>
</dbReference>
<keyword evidence="6" id="KW-0812">Transmembrane</keyword>
<dbReference type="EMBL" id="JAFJMO010000009">
    <property type="protein sequence ID" value="KAJ8267715.1"/>
    <property type="molecule type" value="Genomic_DNA"/>
</dbReference>
<accession>A0A9Q1HWF4</accession>
<evidence type="ECO:0000256" key="3">
    <source>
        <dbReference type="ARBA" id="ARBA00023180"/>
    </source>
</evidence>
<keyword evidence="9" id="KW-1185">Reference proteome</keyword>
<keyword evidence="6" id="KW-1133">Transmembrane helix</keyword>
<dbReference type="SMART" id="SM00034">
    <property type="entry name" value="CLECT"/>
    <property type="match status" value="1"/>
</dbReference>
<evidence type="ECO:0000313" key="8">
    <source>
        <dbReference type="EMBL" id="KAJ8267715.1"/>
    </source>
</evidence>
<feature type="domain" description="C-type lectin" evidence="7">
    <location>
        <begin position="145"/>
        <end position="229"/>
    </location>
</feature>
<dbReference type="Proteomes" id="UP001152803">
    <property type="component" value="Unassembled WGS sequence"/>
</dbReference>
<dbReference type="GO" id="GO:0030246">
    <property type="term" value="F:carbohydrate binding"/>
    <property type="evidence" value="ECO:0007669"/>
    <property type="project" value="UniProtKB-KW"/>
</dbReference>
<dbReference type="InterPro" id="IPR033989">
    <property type="entry name" value="CD209-like_CTLD"/>
</dbReference>
<dbReference type="PANTHER" id="PTHR46490">
    <property type="entry name" value="C-TYPE LECTIN DOMAIN FAMILY 12 MEMBER A-RELATED"/>
    <property type="match status" value="1"/>
</dbReference>
<dbReference type="InterPro" id="IPR001304">
    <property type="entry name" value="C-type_lectin-like"/>
</dbReference>
<dbReference type="AlphaFoldDB" id="A0A9Q1HWF4"/>
<name>A0A9Q1HWF4_CONCO</name>
<dbReference type="OrthoDB" id="538816at2759"/>
<dbReference type="Pfam" id="PF00059">
    <property type="entry name" value="Lectin_C"/>
    <property type="match status" value="1"/>
</dbReference>
<dbReference type="PANTHER" id="PTHR46490:SF6">
    <property type="entry name" value="ASIALOGLYCOPROTEIN RECEPTOR 1-LIKE-RELATED"/>
    <property type="match status" value="1"/>
</dbReference>
<proteinExistence type="predicted"/>
<feature type="coiled-coil region" evidence="4">
    <location>
        <begin position="111"/>
        <end position="138"/>
    </location>
</feature>
<comment type="caution">
    <text evidence="8">The sequence shown here is derived from an EMBL/GenBank/DDBJ whole genome shotgun (WGS) entry which is preliminary data.</text>
</comment>
<evidence type="ECO:0000256" key="5">
    <source>
        <dbReference type="SAM" id="MobiDB-lite"/>
    </source>
</evidence>
<feature type="region of interest" description="Disordered" evidence="5">
    <location>
        <begin position="37"/>
        <end position="58"/>
    </location>
</feature>
<sequence>MDNIYGNSEIVFSHLEGRQDSGFFKGSQDIYANTVEQESGGKQSSSIEHTGSSPPLGAEKSGAPCRHLLVLLAVLCLALLAGLIALGILYVQKSNRSDSLEERNRTLSVSLAGTERKLEELLLRYKNLTDTLSAYRAKDTGWTIHQGSCYLFSSEKMNWLQSQEYCMSKGTHLVIIKNQQEQDFLSSSIRETHWIGLNDRETEGRWVWVDNTTVDSHGTQHWFGKEPDNWAGAGTRTGKTAAV</sequence>
<dbReference type="InterPro" id="IPR016186">
    <property type="entry name" value="C-type_lectin-like/link_sf"/>
</dbReference>
<evidence type="ECO:0000256" key="1">
    <source>
        <dbReference type="ARBA" id="ARBA00022734"/>
    </source>
</evidence>
<dbReference type="InterPro" id="IPR052309">
    <property type="entry name" value="C-type_Lectin_Domain_Fam1"/>
</dbReference>
<protein>
    <recommendedName>
        <fullName evidence="7">C-type lectin domain-containing protein</fullName>
    </recommendedName>
</protein>
<feature type="compositionally biased region" description="Polar residues" evidence="5">
    <location>
        <begin position="37"/>
        <end position="53"/>
    </location>
</feature>
<evidence type="ECO:0000256" key="2">
    <source>
        <dbReference type="ARBA" id="ARBA00023157"/>
    </source>
</evidence>
<dbReference type="PROSITE" id="PS50041">
    <property type="entry name" value="C_TYPE_LECTIN_2"/>
    <property type="match status" value="1"/>
</dbReference>
<feature type="transmembrane region" description="Helical" evidence="6">
    <location>
        <begin position="68"/>
        <end position="91"/>
    </location>
</feature>
<reference evidence="8" key="1">
    <citation type="journal article" date="2023" name="Science">
        <title>Genome structures resolve the early diversification of teleost fishes.</title>
        <authorList>
            <person name="Parey E."/>
            <person name="Louis A."/>
            <person name="Montfort J."/>
            <person name="Bouchez O."/>
            <person name="Roques C."/>
            <person name="Iampietro C."/>
            <person name="Lluch J."/>
            <person name="Castinel A."/>
            <person name="Donnadieu C."/>
            <person name="Desvignes T."/>
            <person name="Floi Bucao C."/>
            <person name="Jouanno E."/>
            <person name="Wen M."/>
            <person name="Mejri S."/>
            <person name="Dirks R."/>
            <person name="Jansen H."/>
            <person name="Henkel C."/>
            <person name="Chen W.J."/>
            <person name="Zahm M."/>
            <person name="Cabau C."/>
            <person name="Klopp C."/>
            <person name="Thompson A.W."/>
            <person name="Robinson-Rechavi M."/>
            <person name="Braasch I."/>
            <person name="Lecointre G."/>
            <person name="Bobe J."/>
            <person name="Postlethwait J.H."/>
            <person name="Berthelot C."/>
            <person name="Roest Crollius H."/>
            <person name="Guiguen Y."/>
        </authorList>
    </citation>
    <scope>NUCLEOTIDE SEQUENCE</scope>
    <source>
        <strain evidence="8">Concon-B</strain>
    </source>
</reference>
<evidence type="ECO:0000259" key="7">
    <source>
        <dbReference type="PROSITE" id="PS50041"/>
    </source>
</evidence>
<keyword evidence="3" id="KW-0325">Glycoprotein</keyword>
<evidence type="ECO:0000256" key="4">
    <source>
        <dbReference type="SAM" id="Coils"/>
    </source>
</evidence>
<dbReference type="CDD" id="cd03590">
    <property type="entry name" value="CLECT_DC-SIGN_like"/>
    <property type="match status" value="1"/>
</dbReference>
<keyword evidence="6" id="KW-0472">Membrane</keyword>
<evidence type="ECO:0000313" key="9">
    <source>
        <dbReference type="Proteomes" id="UP001152803"/>
    </source>
</evidence>
<dbReference type="SUPFAM" id="SSF56436">
    <property type="entry name" value="C-type lectin-like"/>
    <property type="match status" value="1"/>
</dbReference>
<dbReference type="InterPro" id="IPR016187">
    <property type="entry name" value="CTDL_fold"/>
</dbReference>